<dbReference type="AlphaFoldDB" id="A0A8K1FLC1"/>
<evidence type="ECO:0000313" key="6">
    <source>
        <dbReference type="EMBL" id="TMW63692.1"/>
    </source>
</evidence>
<keyword evidence="1" id="KW-0436">Ligase</keyword>
<comment type="caution">
    <text evidence="6">The sequence shown here is derived from an EMBL/GenBank/DDBJ whole genome shotgun (WGS) entry which is preliminary data.</text>
</comment>
<evidence type="ECO:0000313" key="7">
    <source>
        <dbReference type="Proteomes" id="UP000794436"/>
    </source>
</evidence>
<proteinExistence type="predicted"/>
<sequence length="746" mass="82053">MANARLRSQRSVARRGPTASTSGAATATATATATSHSSSKPPPAESNQLSLASSSAAGFHQRTASNGFVRGPNIPTGSHPLHERKGSFGVGSWSRGDPMLVLAEDVLHKPTTVWLAFKQLVFRMDEQIALTGKPSTRHAQPHDQEHYTWSEYHQQAVGLAKVLVHLGFAIGDGAVFCAKSSPQMYFLNMAVIAAGGMVAHVRQTWHSRELLGDIFPNARAKLLIVDSMTDNFLRAVRQAGSHNLRAVIVLGNNHSADRVLHWDLPVTVLTMDEMNSIALEAPDISLDMITGTMIPSDCCAISFGYDEDGHVRGACLSHDNLMFTAANLATSFGPLSSVDRLVGYLPLYHVASQVLEIYMPLLCGISVFCGPSYNEPLNKVILAQRPTIFFATPDTWAHISLQVYRVKSEANAALYRWAKARATNNSKKLRYGQSTHRRSLGYLLAKRLVLDGLKKKIGLESCHACYSVLAPLDFELEKLFKTIDIPIYQLYGNGETSGFATINFPHAWEFGSSGRALKGTAMIYDEQGQQVLHRGRHIFMGYMKHGHIQAPPRDGWYRIGQRGHLTPDGFLKIIDPPRQFVVLSTGDWVPIEPFERTLTAQLELERAVLVGDGRVFLAVLLFMKTTESPGAHHRGHKPAHQISNMSAQGSSGGVLSEEALRVGRSMGSHASTVLDVIKCQRWAVHFDQMLEELPSRVGLSGFQVRKWIIMASRFTVQGGELEAETGEVKRRVVDGKYQALLDSLYS</sequence>
<keyword evidence="2" id="KW-0276">Fatty acid metabolism</keyword>
<feature type="compositionally biased region" description="Low complexity" evidence="4">
    <location>
        <begin position="18"/>
        <end position="39"/>
    </location>
</feature>
<dbReference type="InterPro" id="IPR042099">
    <property type="entry name" value="ANL_N_sf"/>
</dbReference>
<gene>
    <name evidence="6" type="ORF">Poli38472_002633</name>
</gene>
<feature type="region of interest" description="Disordered" evidence="4">
    <location>
        <begin position="1"/>
        <end position="89"/>
    </location>
</feature>
<evidence type="ECO:0000256" key="3">
    <source>
        <dbReference type="ARBA" id="ARBA00023098"/>
    </source>
</evidence>
<dbReference type="Proteomes" id="UP000794436">
    <property type="component" value="Unassembled WGS sequence"/>
</dbReference>
<dbReference type="GO" id="GO:0004467">
    <property type="term" value="F:long-chain fatty acid-CoA ligase activity"/>
    <property type="evidence" value="ECO:0007669"/>
    <property type="project" value="TreeGrafter"/>
</dbReference>
<organism evidence="6 7">
    <name type="scientific">Pythium oligandrum</name>
    <name type="common">Mycoparasitic fungus</name>
    <dbReference type="NCBI Taxonomy" id="41045"/>
    <lineage>
        <taxon>Eukaryota</taxon>
        <taxon>Sar</taxon>
        <taxon>Stramenopiles</taxon>
        <taxon>Oomycota</taxon>
        <taxon>Peronosporomycetes</taxon>
        <taxon>Pythiales</taxon>
        <taxon>Pythiaceae</taxon>
        <taxon>Pythium</taxon>
    </lineage>
</organism>
<dbReference type="PANTHER" id="PTHR43272:SF32">
    <property type="entry name" value="AMP-DEPENDENT SYNTHETASE_LIGASE DOMAIN-CONTAINING PROTEIN"/>
    <property type="match status" value="1"/>
</dbReference>
<dbReference type="Gene3D" id="3.40.50.12780">
    <property type="entry name" value="N-terminal domain of ligase-like"/>
    <property type="match status" value="1"/>
</dbReference>
<dbReference type="GO" id="GO:0005783">
    <property type="term" value="C:endoplasmic reticulum"/>
    <property type="evidence" value="ECO:0007669"/>
    <property type="project" value="TreeGrafter"/>
</dbReference>
<evidence type="ECO:0000256" key="4">
    <source>
        <dbReference type="SAM" id="MobiDB-lite"/>
    </source>
</evidence>
<name>A0A8K1FLC1_PYTOL</name>
<evidence type="ECO:0000256" key="1">
    <source>
        <dbReference type="ARBA" id="ARBA00022598"/>
    </source>
</evidence>
<dbReference type="InterPro" id="IPR000873">
    <property type="entry name" value="AMP-dep_synth/lig_dom"/>
</dbReference>
<reference evidence="6" key="1">
    <citation type="submission" date="2019-03" db="EMBL/GenBank/DDBJ databases">
        <title>Long read genome sequence of the mycoparasitic Pythium oligandrum ATCC 38472 isolated from sugarbeet rhizosphere.</title>
        <authorList>
            <person name="Gaulin E."/>
        </authorList>
    </citation>
    <scope>NUCLEOTIDE SEQUENCE</scope>
    <source>
        <strain evidence="6">ATCC 38472_TT</strain>
    </source>
</reference>
<dbReference type="GO" id="GO:0016020">
    <property type="term" value="C:membrane"/>
    <property type="evidence" value="ECO:0007669"/>
    <property type="project" value="TreeGrafter"/>
</dbReference>
<dbReference type="EMBL" id="SPLM01000072">
    <property type="protein sequence ID" value="TMW63692.1"/>
    <property type="molecule type" value="Genomic_DNA"/>
</dbReference>
<feature type="domain" description="AMP-dependent synthetase/ligase" evidence="5">
    <location>
        <begin position="139"/>
        <end position="542"/>
    </location>
</feature>
<accession>A0A8K1FLC1</accession>
<evidence type="ECO:0000259" key="5">
    <source>
        <dbReference type="Pfam" id="PF00501"/>
    </source>
</evidence>
<dbReference type="SUPFAM" id="SSF56801">
    <property type="entry name" value="Acetyl-CoA synthetase-like"/>
    <property type="match status" value="1"/>
</dbReference>
<evidence type="ECO:0000256" key="2">
    <source>
        <dbReference type="ARBA" id="ARBA00022832"/>
    </source>
</evidence>
<protein>
    <recommendedName>
        <fullName evidence="5">AMP-dependent synthetase/ligase domain-containing protein</fullName>
    </recommendedName>
</protein>
<keyword evidence="3" id="KW-0443">Lipid metabolism</keyword>
<dbReference type="PANTHER" id="PTHR43272">
    <property type="entry name" value="LONG-CHAIN-FATTY-ACID--COA LIGASE"/>
    <property type="match status" value="1"/>
</dbReference>
<keyword evidence="7" id="KW-1185">Reference proteome</keyword>
<dbReference type="Pfam" id="PF00501">
    <property type="entry name" value="AMP-binding"/>
    <property type="match status" value="1"/>
</dbReference>
<dbReference type="OrthoDB" id="3633556at2759"/>